<evidence type="ECO:0000256" key="6">
    <source>
        <dbReference type="ARBA" id="ARBA00022723"/>
    </source>
</evidence>
<keyword evidence="3 10" id="KW-0846">Cobalamin</keyword>
<dbReference type="STRING" id="1317117.ATO7_05625"/>
<evidence type="ECO:0000259" key="14">
    <source>
        <dbReference type="PROSITE" id="PS50974"/>
    </source>
</evidence>
<dbReference type="Gene3D" id="3.10.196.10">
    <property type="entry name" value="Vitamin B12-dependent methionine synthase, activation domain"/>
    <property type="match status" value="1"/>
</dbReference>
<dbReference type="EMBL" id="AQQV01000001">
    <property type="protein sequence ID" value="ORE89334.1"/>
    <property type="molecule type" value="Genomic_DNA"/>
</dbReference>
<dbReference type="SUPFAM" id="SSF52242">
    <property type="entry name" value="Cobalamin (vitamin B12)-binding domain"/>
    <property type="match status" value="1"/>
</dbReference>
<dbReference type="InterPro" id="IPR003759">
    <property type="entry name" value="Cbl-bd_cap"/>
</dbReference>
<proteinExistence type="inferred from homology"/>
<comment type="caution">
    <text evidence="17">The sequence shown here is derived from an EMBL/GenBank/DDBJ whole genome shotgun (WGS) entry which is preliminary data.</text>
</comment>
<evidence type="ECO:0000259" key="16">
    <source>
        <dbReference type="PROSITE" id="PS51337"/>
    </source>
</evidence>
<dbReference type="PANTHER" id="PTHR45833">
    <property type="entry name" value="METHIONINE SYNTHASE"/>
    <property type="match status" value="1"/>
</dbReference>
<reference evidence="17 18" key="1">
    <citation type="submission" date="2013-04" db="EMBL/GenBank/DDBJ databases">
        <title>Oceanococcus atlanticus 22II-S10r2 Genome Sequencing.</title>
        <authorList>
            <person name="Lai Q."/>
            <person name="Li G."/>
            <person name="Shao Z."/>
        </authorList>
    </citation>
    <scope>NUCLEOTIDE SEQUENCE [LARGE SCALE GENOMIC DNA]</scope>
    <source>
        <strain evidence="17 18">22II-S10r2</strain>
    </source>
</reference>
<dbReference type="Proteomes" id="UP000192342">
    <property type="component" value="Unassembled WGS sequence"/>
</dbReference>
<feature type="domain" description="Pterin-binding" evidence="13">
    <location>
        <begin position="6"/>
        <end position="267"/>
    </location>
</feature>
<keyword evidence="10" id="KW-0028">Amino-acid biosynthesis</keyword>
<keyword evidence="6 10" id="KW-0479">Metal-binding</keyword>
<keyword evidence="4 10" id="KW-0808">Transferase</keyword>
<dbReference type="Pfam" id="PF02607">
    <property type="entry name" value="B12-binding_2"/>
    <property type="match status" value="1"/>
</dbReference>
<dbReference type="Gene3D" id="3.20.20.20">
    <property type="entry name" value="Dihydropteroate synthase-like"/>
    <property type="match status" value="1"/>
</dbReference>
<evidence type="ECO:0000256" key="5">
    <source>
        <dbReference type="ARBA" id="ARBA00022691"/>
    </source>
</evidence>
<evidence type="ECO:0000256" key="2">
    <source>
        <dbReference type="ARBA" id="ARBA00022603"/>
    </source>
</evidence>
<dbReference type="Pfam" id="PF02965">
    <property type="entry name" value="Met_synt_B12"/>
    <property type="match status" value="1"/>
</dbReference>
<keyword evidence="10" id="KW-0486">Methionine biosynthesis</keyword>
<dbReference type="NCBIfam" id="TIGR02082">
    <property type="entry name" value="metH"/>
    <property type="match status" value="1"/>
</dbReference>
<dbReference type="FunFam" id="1.10.1240.10:FF:000001">
    <property type="entry name" value="Methionine synthase"/>
    <property type="match status" value="1"/>
</dbReference>
<dbReference type="Gene3D" id="1.10.1240.10">
    <property type="entry name" value="Methionine synthase domain"/>
    <property type="match status" value="1"/>
</dbReference>
<dbReference type="CDD" id="cd00740">
    <property type="entry name" value="MeTr"/>
    <property type="match status" value="1"/>
</dbReference>
<feature type="binding site" description="axial binding residue" evidence="11">
    <location>
        <position position="412"/>
    </location>
    <ligand>
        <name>methylcob(III)alamin</name>
        <dbReference type="ChEBI" id="CHEBI:28115"/>
    </ligand>
    <ligandPart>
        <name>Co</name>
        <dbReference type="ChEBI" id="CHEBI:27638"/>
    </ligandPart>
</feature>
<dbReference type="SUPFAM" id="SSF47644">
    <property type="entry name" value="Methionine synthase domain"/>
    <property type="match status" value="1"/>
</dbReference>
<dbReference type="CDD" id="cd02069">
    <property type="entry name" value="methionine_synthase_B12_BD"/>
    <property type="match status" value="1"/>
</dbReference>
<dbReference type="InterPro" id="IPR006158">
    <property type="entry name" value="Cobalamin-bd"/>
</dbReference>
<keyword evidence="18" id="KW-1185">Reference proteome</keyword>
<feature type="domain" description="B12-binding" evidence="15">
    <location>
        <begin position="399"/>
        <end position="534"/>
    </location>
</feature>
<feature type="binding site" evidence="12">
    <location>
        <position position="786"/>
    </location>
    <ligand>
        <name>S-adenosyl-L-methionine</name>
        <dbReference type="ChEBI" id="CHEBI:59789"/>
    </ligand>
</feature>
<dbReference type="InterPro" id="IPR033706">
    <property type="entry name" value="Met_synthase_B12-bd"/>
</dbReference>
<sequence>MSTAQFVNIGERTNVTGSARFRNLIKDGDYDTALEVARQQVESGAQIIDVNMDEGMLDSKAAMVRFLNLIAAEPDIARVPIMIDSSKWEVIEAGLQCIQGKGVVNSISLKEGEAQFLEQARKIRRYGAAVVVMAFDETGQADTEARKVEICQRSFKLLTEVVGMAAEDIIFDPNIFAIATGIEEHNNYAVDFINAARRIRETCPGVHISGGVSNVSFSFRGNEPVREAIHSVFLFHAIAAGMDMGIVNAGQLAVYDDLDADLRERVEDVVLNRREDATERLLEVAEKYRGSGDKAEAVTLEWREKPVRERITYALVKGIADYAEDDAEELRLEIAAAGGRPIEVIEGPLMDGMNVVGDLFGAGKMFLPQVVKSARVMKKAVAHLIPFIEAEKSDNAEAKGKILMATVKGDVHDIGKNIVGVVLQCNNYDVIDMGVMVPAAKILETARKEKVDIIGLSGLITPSLDEMVFVASEMQREGFEIPLMIGGATTSRAHTAVKIDGAYDNEVVWVKDASRSVTVASKLLSGGKAEFMAGVKTEYDGIRERHANKRGREKLLALSEARANASPIEWQGYVPPVPKKLGLSVFEDFDLSEIRAYIDWTPFFISWEMKGKYPDILNNPTTGPEARKLFDEANAMLDTLIAEKWIQANAVIGLFPAQRVGSDDIEVDLGDGRSTVLSMLRQQSVHRAGVPNRSLADYIAPAGHAHPDYIGAFAVTAGIGVAEKVQAFKDDHDDYRAILLEALADRLAEAFAELMHQKVRREYWGYAVDEALENDALIAEKYRGIRPAPGYPACPEHTEKGKLWSMLDVEANAAIKLTESYAMWPAAAVSGWYFSHPESQYFVTGRLGKDQVADYAERTGMTLETAEKWLAPYLGYDPED</sequence>
<comment type="function">
    <text evidence="10">Catalyzes the transfer of a methyl group from methyl-cobalamin to homocysteine, yielding enzyme-bound cob(I)alamin and methionine. Subsequently, remethylates the cofactor using methyltetrahydrofolate.</text>
</comment>
<dbReference type="SUPFAM" id="SSF51717">
    <property type="entry name" value="Dihydropteroate synthetase-like"/>
    <property type="match status" value="1"/>
</dbReference>
<feature type="binding site" evidence="12">
    <location>
        <begin position="409"/>
        <end position="413"/>
    </location>
    <ligand>
        <name>methylcob(III)alamin</name>
        <dbReference type="ChEBI" id="CHEBI:28115"/>
    </ligand>
</feature>
<comment type="domain">
    <text evidence="10">Modular enzyme with four functionally distinct domains. The isolated Hcy-binding domain catalyzes methyl transfer from free methylcobalamin to homocysteine. The Hcy-binding domain in association with the pterin-binding domain catalyzes the methylation of cob(I)alamin by methyltetrahydrofolate and the methylation of homocysteine. The B12-binding domain binds the cofactor. The AdoMet activation domain binds S-adenosyl-L-methionine. Under aerobic conditions cob(I)alamin can be converted to inactive cob(II)alamin. Reductive methylation by S-adenosyl-L-methionine and flavodoxin regenerates methylcobalamin.</text>
</comment>
<keyword evidence="8 10" id="KW-0170">Cobalt</keyword>
<dbReference type="GO" id="GO:0008705">
    <property type="term" value="F:methionine synthase activity"/>
    <property type="evidence" value="ECO:0007669"/>
    <property type="project" value="UniProtKB-UniRule"/>
</dbReference>
<keyword evidence="5 10" id="KW-0949">S-adenosyl-L-methionine</keyword>
<keyword evidence="7" id="KW-0677">Repeat</keyword>
<feature type="binding site" evidence="12">
    <location>
        <position position="346"/>
    </location>
    <ligand>
        <name>methylcob(III)alamin</name>
        <dbReference type="ChEBI" id="CHEBI:28115"/>
    </ligand>
</feature>
<dbReference type="NCBIfam" id="NF007024">
    <property type="entry name" value="PRK09490.1"/>
    <property type="match status" value="1"/>
</dbReference>
<evidence type="ECO:0000256" key="3">
    <source>
        <dbReference type="ARBA" id="ARBA00022628"/>
    </source>
</evidence>
<comment type="cofactor">
    <cofactor evidence="10">
        <name>Zn(2+)</name>
        <dbReference type="ChEBI" id="CHEBI:29105"/>
    </cofactor>
</comment>
<feature type="domain" description="B12-binding N-terminal" evidence="16">
    <location>
        <begin position="298"/>
        <end position="396"/>
    </location>
</feature>
<evidence type="ECO:0000256" key="8">
    <source>
        <dbReference type="ARBA" id="ARBA00023285"/>
    </source>
</evidence>
<dbReference type="PROSITE" id="PS50974">
    <property type="entry name" value="ADOMET_ACTIVATION"/>
    <property type="match status" value="1"/>
</dbReference>
<dbReference type="InterPro" id="IPR004223">
    <property type="entry name" value="VitB12-dep_Met_synth_activ_dom"/>
</dbReference>
<dbReference type="Gene3D" id="3.40.50.280">
    <property type="entry name" value="Cobalamin-binding domain"/>
    <property type="match status" value="1"/>
</dbReference>
<dbReference type="UniPathway" id="UPA00051">
    <property type="reaction ID" value="UER00081"/>
</dbReference>
<dbReference type="FunFam" id="3.20.20.20:FF:000002">
    <property type="entry name" value="Methionine synthase"/>
    <property type="match status" value="1"/>
</dbReference>
<dbReference type="InterPro" id="IPR011822">
    <property type="entry name" value="MetH"/>
</dbReference>
<dbReference type="Pfam" id="PF02310">
    <property type="entry name" value="B12-binding"/>
    <property type="match status" value="1"/>
</dbReference>
<organism evidence="17 18">
    <name type="scientific">Oceanococcus atlanticus</name>
    <dbReference type="NCBI Taxonomy" id="1317117"/>
    <lineage>
        <taxon>Bacteria</taxon>
        <taxon>Pseudomonadati</taxon>
        <taxon>Pseudomonadota</taxon>
        <taxon>Gammaproteobacteria</taxon>
        <taxon>Chromatiales</taxon>
        <taxon>Oceanococcaceae</taxon>
        <taxon>Oceanococcus</taxon>
    </lineage>
</organism>
<evidence type="ECO:0000259" key="15">
    <source>
        <dbReference type="PROSITE" id="PS51332"/>
    </source>
</evidence>
<comment type="pathway">
    <text evidence="10">Amino-acid biosynthesis; L-methionine biosynthesis via de novo pathway; L-methionine from L-homocysteine (MetH route): step 1/1.</text>
</comment>
<feature type="binding site" evidence="12">
    <location>
        <position position="513"/>
    </location>
    <ligand>
        <name>methylcob(III)alamin</name>
        <dbReference type="ChEBI" id="CHEBI:28115"/>
    </ligand>
</feature>
<dbReference type="EC" id="2.1.1.13" evidence="9 10"/>
<evidence type="ECO:0000259" key="13">
    <source>
        <dbReference type="PROSITE" id="PS50972"/>
    </source>
</evidence>
<evidence type="ECO:0000256" key="11">
    <source>
        <dbReference type="PIRSR" id="PIRSR000381-1"/>
    </source>
</evidence>
<evidence type="ECO:0000256" key="9">
    <source>
        <dbReference type="NCBIfam" id="TIGR02082"/>
    </source>
</evidence>
<dbReference type="PROSITE" id="PS51337">
    <property type="entry name" value="B12_BINDING_NTER"/>
    <property type="match status" value="1"/>
</dbReference>
<dbReference type="SUPFAM" id="SSF56507">
    <property type="entry name" value="Methionine synthase activation domain-like"/>
    <property type="match status" value="1"/>
</dbReference>
<name>A0A1Y1SI48_9GAMM</name>
<evidence type="ECO:0000256" key="7">
    <source>
        <dbReference type="ARBA" id="ARBA00022737"/>
    </source>
</evidence>
<dbReference type="GO" id="GO:0050667">
    <property type="term" value="P:homocysteine metabolic process"/>
    <property type="evidence" value="ECO:0007669"/>
    <property type="project" value="TreeGrafter"/>
</dbReference>
<dbReference type="PIRSF" id="PIRSF000381">
    <property type="entry name" value="MetH"/>
    <property type="match status" value="1"/>
</dbReference>
<dbReference type="GO" id="GO:0005829">
    <property type="term" value="C:cytosol"/>
    <property type="evidence" value="ECO:0007669"/>
    <property type="project" value="TreeGrafter"/>
</dbReference>
<comment type="similarity">
    <text evidence="1">Belongs to the vitamin-B12 dependent methionine synthase family.</text>
</comment>
<dbReference type="Gene3D" id="1.10.288.10">
    <property type="entry name" value="Cobalamin-dependent Methionine Synthase, domain 2"/>
    <property type="match status" value="1"/>
</dbReference>
<evidence type="ECO:0000256" key="1">
    <source>
        <dbReference type="ARBA" id="ARBA00010398"/>
    </source>
</evidence>
<dbReference type="FunFam" id="3.40.50.280:FF:000001">
    <property type="entry name" value="Methionine synthase"/>
    <property type="match status" value="1"/>
</dbReference>
<dbReference type="SMART" id="SM01018">
    <property type="entry name" value="B12-binding_2"/>
    <property type="match status" value="1"/>
</dbReference>
<evidence type="ECO:0000313" key="18">
    <source>
        <dbReference type="Proteomes" id="UP000192342"/>
    </source>
</evidence>
<dbReference type="Pfam" id="PF00809">
    <property type="entry name" value="Pterin_bind"/>
    <property type="match status" value="1"/>
</dbReference>
<comment type="catalytic activity">
    <reaction evidence="10">
        <text>(6S)-5-methyl-5,6,7,8-tetrahydrofolate + L-homocysteine = (6S)-5,6,7,8-tetrahydrofolate + L-methionine</text>
        <dbReference type="Rhea" id="RHEA:11172"/>
        <dbReference type="ChEBI" id="CHEBI:18608"/>
        <dbReference type="ChEBI" id="CHEBI:57453"/>
        <dbReference type="ChEBI" id="CHEBI:57844"/>
        <dbReference type="ChEBI" id="CHEBI:58199"/>
        <dbReference type="EC" id="2.1.1.13"/>
    </reaction>
</comment>
<accession>A0A1Y1SI48</accession>
<evidence type="ECO:0000256" key="10">
    <source>
        <dbReference type="PIRNR" id="PIRNR000381"/>
    </source>
</evidence>
<dbReference type="GO" id="GO:0008270">
    <property type="term" value="F:zinc ion binding"/>
    <property type="evidence" value="ECO:0007669"/>
    <property type="project" value="UniProtKB-UniRule"/>
</dbReference>
<evidence type="ECO:0000256" key="4">
    <source>
        <dbReference type="ARBA" id="ARBA00022679"/>
    </source>
</evidence>
<keyword evidence="2 10" id="KW-0489">Methyltransferase</keyword>
<feature type="binding site" evidence="12">
    <location>
        <position position="599"/>
    </location>
    <ligand>
        <name>S-adenosyl-L-methionine</name>
        <dbReference type="ChEBI" id="CHEBI:59789"/>
    </ligand>
</feature>
<dbReference type="InterPro" id="IPR000489">
    <property type="entry name" value="Pterin-binding_dom"/>
</dbReference>
<feature type="binding site" evidence="12">
    <location>
        <position position="461"/>
    </location>
    <ligand>
        <name>methylcob(III)alamin</name>
        <dbReference type="ChEBI" id="CHEBI:28115"/>
    </ligand>
</feature>
<keyword evidence="10" id="KW-0862">Zinc</keyword>
<dbReference type="InterPro" id="IPR011005">
    <property type="entry name" value="Dihydropteroate_synth-like_sf"/>
</dbReference>
<dbReference type="GO" id="GO:0032259">
    <property type="term" value="P:methylation"/>
    <property type="evidence" value="ECO:0007669"/>
    <property type="project" value="UniProtKB-KW"/>
</dbReference>
<evidence type="ECO:0000256" key="12">
    <source>
        <dbReference type="PIRSR" id="PIRSR000381-2"/>
    </source>
</evidence>
<dbReference type="GO" id="GO:0031419">
    <property type="term" value="F:cobalamin binding"/>
    <property type="evidence" value="ECO:0007669"/>
    <property type="project" value="UniProtKB-UniRule"/>
</dbReference>
<feature type="binding site" evidence="12">
    <location>
        <begin position="841"/>
        <end position="842"/>
    </location>
    <ligand>
        <name>S-adenosyl-L-methionine</name>
        <dbReference type="ChEBI" id="CHEBI:59789"/>
    </ligand>
</feature>
<dbReference type="AlphaFoldDB" id="A0A1Y1SI48"/>
<dbReference type="InterPro" id="IPR037010">
    <property type="entry name" value="VitB12-dep_Met_synth_activ_sf"/>
</dbReference>
<dbReference type="PROSITE" id="PS50972">
    <property type="entry name" value="PTERIN_BINDING"/>
    <property type="match status" value="1"/>
</dbReference>
<feature type="binding site" evidence="12">
    <location>
        <position position="457"/>
    </location>
    <ligand>
        <name>methylcob(III)alamin</name>
        <dbReference type="ChEBI" id="CHEBI:28115"/>
    </ligand>
</feature>
<dbReference type="InterPro" id="IPR036724">
    <property type="entry name" value="Cobalamin-bd_sf"/>
</dbReference>
<dbReference type="GO" id="GO:0046653">
    <property type="term" value="P:tetrahydrofolate metabolic process"/>
    <property type="evidence" value="ECO:0007669"/>
    <property type="project" value="TreeGrafter"/>
</dbReference>
<gene>
    <name evidence="17" type="primary">metH</name>
    <name evidence="17" type="ORF">ATO7_05625</name>
</gene>
<dbReference type="InterPro" id="IPR050554">
    <property type="entry name" value="Met_Synthase/Corrinoid"/>
</dbReference>
<comment type="cofactor">
    <cofactor evidence="10 11">
        <name>methylcob(III)alamin</name>
        <dbReference type="ChEBI" id="CHEBI:28115"/>
    </cofactor>
</comment>
<feature type="domain" description="AdoMet activation" evidence="14">
    <location>
        <begin position="549"/>
        <end position="879"/>
    </location>
</feature>
<dbReference type="PANTHER" id="PTHR45833:SF1">
    <property type="entry name" value="METHIONINE SYNTHASE"/>
    <property type="match status" value="1"/>
</dbReference>
<dbReference type="PROSITE" id="PS51332">
    <property type="entry name" value="B12_BINDING"/>
    <property type="match status" value="1"/>
</dbReference>
<protein>
    <recommendedName>
        <fullName evidence="9 10">Methionine synthase</fullName>
        <ecNumber evidence="9 10">2.1.1.13</ecNumber>
    </recommendedName>
    <alternativeName>
        <fullName evidence="10">5-methyltetrahydrofolate--homocysteine methyltransferase</fullName>
    </alternativeName>
</protein>
<dbReference type="InterPro" id="IPR036594">
    <property type="entry name" value="Meth_synthase_dom"/>
</dbReference>
<evidence type="ECO:0000313" key="17">
    <source>
        <dbReference type="EMBL" id="ORE89334.1"/>
    </source>
</evidence>